<keyword evidence="3" id="KW-1185">Reference proteome</keyword>
<keyword evidence="1" id="KW-0472">Membrane</keyword>
<feature type="transmembrane region" description="Helical" evidence="1">
    <location>
        <begin position="62"/>
        <end position="84"/>
    </location>
</feature>
<evidence type="ECO:0000313" key="3">
    <source>
        <dbReference type="Proteomes" id="UP000201838"/>
    </source>
</evidence>
<dbReference type="RefSeq" id="WP_093973523.1">
    <property type="nucleotide sequence ID" value="NZ_FXXQ01000004.1"/>
</dbReference>
<organism evidence="2 3">
    <name type="scientific">Boseongicola aestuarii</name>
    <dbReference type="NCBI Taxonomy" id="1470561"/>
    <lineage>
        <taxon>Bacteria</taxon>
        <taxon>Pseudomonadati</taxon>
        <taxon>Pseudomonadota</taxon>
        <taxon>Alphaproteobacteria</taxon>
        <taxon>Rhodobacterales</taxon>
        <taxon>Paracoccaceae</taxon>
        <taxon>Boseongicola</taxon>
    </lineage>
</organism>
<evidence type="ECO:0000313" key="2">
    <source>
        <dbReference type="EMBL" id="SMX23553.1"/>
    </source>
</evidence>
<feature type="transmembrane region" description="Helical" evidence="1">
    <location>
        <begin position="32"/>
        <end position="50"/>
    </location>
</feature>
<name>A0A238IZS4_9RHOB</name>
<accession>A0A238IZS4</accession>
<keyword evidence="1" id="KW-1133">Transmembrane helix</keyword>
<reference evidence="2 3" key="1">
    <citation type="submission" date="2017-05" db="EMBL/GenBank/DDBJ databases">
        <authorList>
            <person name="Song R."/>
            <person name="Chenine A.L."/>
            <person name="Ruprecht R.M."/>
        </authorList>
    </citation>
    <scope>NUCLEOTIDE SEQUENCE [LARGE SCALE GENOMIC DNA]</scope>
    <source>
        <strain evidence="2 3">CECT 8489</strain>
    </source>
</reference>
<proteinExistence type="predicted"/>
<sequence>MATAAAALVYFTILLVSFLAARKIVALRGLKGAIGLAMCWAALLAVFAYAPSLAPFVPLDQSLSFAIAQMVLAGSAFGIPAGAYDRLRHRNKRPPSGE</sequence>
<dbReference type="EMBL" id="FXXQ01000004">
    <property type="protein sequence ID" value="SMX23553.1"/>
    <property type="molecule type" value="Genomic_DNA"/>
</dbReference>
<evidence type="ECO:0000256" key="1">
    <source>
        <dbReference type="SAM" id="Phobius"/>
    </source>
</evidence>
<dbReference type="AlphaFoldDB" id="A0A238IZS4"/>
<feature type="transmembrane region" description="Helical" evidence="1">
    <location>
        <begin position="6"/>
        <end position="25"/>
    </location>
</feature>
<dbReference type="Proteomes" id="UP000201838">
    <property type="component" value="Unassembled WGS sequence"/>
</dbReference>
<protein>
    <submittedName>
        <fullName evidence="2">Uncharacterized protein</fullName>
    </submittedName>
</protein>
<keyword evidence="1" id="KW-0812">Transmembrane</keyword>
<gene>
    <name evidence="2" type="ORF">BOA8489_01662</name>
</gene>